<evidence type="ECO:0000256" key="16">
    <source>
        <dbReference type="ARBA" id="ARBA00022932"/>
    </source>
</evidence>
<dbReference type="CDD" id="cd09274">
    <property type="entry name" value="RNase_HI_RT_Ty3"/>
    <property type="match status" value="1"/>
</dbReference>
<evidence type="ECO:0000256" key="22">
    <source>
        <dbReference type="PROSITE-ProRule" id="PRU00047"/>
    </source>
</evidence>
<dbReference type="InterPro" id="IPR043128">
    <property type="entry name" value="Rev_trsase/Diguanyl_cyclase"/>
</dbReference>
<dbReference type="InterPro" id="IPR023779">
    <property type="entry name" value="Chromodomain_CS"/>
</dbReference>
<dbReference type="PROSITE" id="PS00598">
    <property type="entry name" value="CHROMO_1"/>
    <property type="match status" value="1"/>
</dbReference>
<dbReference type="CDD" id="cd01647">
    <property type="entry name" value="RT_LTR"/>
    <property type="match status" value="1"/>
</dbReference>
<dbReference type="Pfam" id="PF00385">
    <property type="entry name" value="Chromo"/>
    <property type="match status" value="1"/>
</dbReference>
<feature type="region of interest" description="Disordered" evidence="24">
    <location>
        <begin position="532"/>
        <end position="552"/>
    </location>
</feature>
<dbReference type="GO" id="GO:0003887">
    <property type="term" value="F:DNA-directed DNA polymerase activity"/>
    <property type="evidence" value="ECO:0007669"/>
    <property type="project" value="UniProtKB-KW"/>
</dbReference>
<evidence type="ECO:0000256" key="7">
    <source>
        <dbReference type="ARBA" id="ARBA00022722"/>
    </source>
</evidence>
<feature type="domain" description="CCHC-type" evidence="26">
    <location>
        <begin position="313"/>
        <end position="329"/>
    </location>
</feature>
<keyword evidence="5" id="KW-0808">Transferase</keyword>
<dbReference type="InterPro" id="IPR005162">
    <property type="entry name" value="Retrotrans_gag_dom"/>
</dbReference>
<feature type="region of interest" description="Disordered" evidence="24">
    <location>
        <begin position="240"/>
        <end position="305"/>
    </location>
</feature>
<feature type="region of interest" description="Disordered" evidence="24">
    <location>
        <begin position="326"/>
        <end position="352"/>
    </location>
</feature>
<dbReference type="InterPro" id="IPR036875">
    <property type="entry name" value="Znf_CCHC_sf"/>
</dbReference>
<dbReference type="Pfam" id="PF24626">
    <property type="entry name" value="SH3_Tf2-1"/>
    <property type="match status" value="1"/>
</dbReference>
<keyword evidence="9" id="KW-0064">Aspartyl protease</keyword>
<dbReference type="Gene3D" id="3.10.10.10">
    <property type="entry name" value="HIV Type 1 Reverse Transcriptase, subunit A, domain 1"/>
    <property type="match status" value="1"/>
</dbReference>
<evidence type="ECO:0000256" key="12">
    <source>
        <dbReference type="ARBA" id="ARBA00022842"/>
    </source>
</evidence>
<dbReference type="CDD" id="cd00024">
    <property type="entry name" value="CD_CSD"/>
    <property type="match status" value="1"/>
</dbReference>
<keyword evidence="14" id="KW-0229">DNA integration</keyword>
<feature type="region of interest" description="Disordered" evidence="24">
    <location>
        <begin position="40"/>
        <end position="70"/>
    </location>
</feature>
<keyword evidence="6" id="KW-0548">Nucleotidyltransferase</keyword>
<dbReference type="SUPFAM" id="SSF56672">
    <property type="entry name" value="DNA/RNA polymerases"/>
    <property type="match status" value="1"/>
</dbReference>
<evidence type="ECO:0000256" key="6">
    <source>
        <dbReference type="ARBA" id="ARBA00022695"/>
    </source>
</evidence>
<dbReference type="GO" id="GO:0006338">
    <property type="term" value="P:chromatin remodeling"/>
    <property type="evidence" value="ECO:0007669"/>
    <property type="project" value="UniProtKB-ARBA"/>
</dbReference>
<keyword evidence="23" id="KW-0175">Coiled coil</keyword>
<dbReference type="InterPro" id="IPR043502">
    <property type="entry name" value="DNA/RNA_pol_sf"/>
</dbReference>
<evidence type="ECO:0000256" key="8">
    <source>
        <dbReference type="ARBA" id="ARBA00022723"/>
    </source>
</evidence>
<dbReference type="Gene3D" id="3.30.420.10">
    <property type="entry name" value="Ribonuclease H-like superfamily/Ribonuclease H"/>
    <property type="match status" value="1"/>
</dbReference>
<keyword evidence="19" id="KW-0233">DNA recombination</keyword>
<dbReference type="GO" id="GO:0006310">
    <property type="term" value="P:DNA recombination"/>
    <property type="evidence" value="ECO:0007669"/>
    <property type="project" value="UniProtKB-KW"/>
</dbReference>
<dbReference type="FunFam" id="3.30.420.10:FF:000032">
    <property type="entry name" value="Retrovirus-related Pol polyprotein from transposon 297-like Protein"/>
    <property type="match status" value="1"/>
</dbReference>
<dbReference type="SUPFAM" id="SSF57756">
    <property type="entry name" value="Retrovirus zinc finger-like domains"/>
    <property type="match status" value="1"/>
</dbReference>
<dbReference type="FunFam" id="3.30.70.270:FF:000063">
    <property type="entry name" value="Zinc knuckle domaincontaining protein"/>
    <property type="match status" value="1"/>
</dbReference>
<dbReference type="Pfam" id="PF17919">
    <property type="entry name" value="RT_RNaseH_2"/>
    <property type="match status" value="1"/>
</dbReference>
<evidence type="ECO:0000256" key="17">
    <source>
        <dbReference type="ARBA" id="ARBA00023125"/>
    </source>
</evidence>
<evidence type="ECO:0000259" key="28">
    <source>
        <dbReference type="PROSITE" id="PS50994"/>
    </source>
</evidence>
<reference evidence="29 30" key="1">
    <citation type="submission" date="2016-12" db="EMBL/GenBank/DDBJ databases">
        <title>Draft genome sequence of Fusarium oxysporum causing rot on Narcissus.</title>
        <authorList>
            <person name="Armitage A.D."/>
            <person name="Taylor A."/>
            <person name="Clarkson J.P."/>
            <person name="Harrison R.J."/>
            <person name="Jackson A.C."/>
        </authorList>
    </citation>
    <scope>NUCLEOTIDE SEQUENCE [LARGE SCALE GENOMIC DNA]</scope>
    <source>
        <strain evidence="29 30">N139</strain>
    </source>
</reference>
<dbReference type="PROSITE" id="PS50158">
    <property type="entry name" value="ZF_CCHC"/>
    <property type="match status" value="1"/>
</dbReference>
<dbReference type="Gene3D" id="4.10.60.10">
    <property type="entry name" value="Zinc finger, CCHC-type"/>
    <property type="match status" value="1"/>
</dbReference>
<dbReference type="EMBL" id="MQTW01000745">
    <property type="protein sequence ID" value="RYC79179.1"/>
    <property type="molecule type" value="Genomic_DNA"/>
</dbReference>
<dbReference type="InterPro" id="IPR041588">
    <property type="entry name" value="Integrase_H2C2"/>
</dbReference>
<dbReference type="InterPro" id="IPR041577">
    <property type="entry name" value="RT_RNaseH_2"/>
</dbReference>
<keyword evidence="22" id="KW-0863">Zinc-finger</keyword>
<evidence type="ECO:0000256" key="21">
    <source>
        <dbReference type="ARBA" id="ARBA00023268"/>
    </source>
</evidence>
<keyword evidence="8" id="KW-0479">Metal-binding</keyword>
<dbReference type="InterPro" id="IPR016197">
    <property type="entry name" value="Chromo-like_dom_sf"/>
</dbReference>
<dbReference type="GO" id="GO:0004519">
    <property type="term" value="F:endonuclease activity"/>
    <property type="evidence" value="ECO:0007669"/>
    <property type="project" value="UniProtKB-KW"/>
</dbReference>
<dbReference type="CDD" id="cd00303">
    <property type="entry name" value="retropepsin_like"/>
    <property type="match status" value="1"/>
</dbReference>
<feature type="region of interest" description="Disordered" evidence="24">
    <location>
        <begin position="383"/>
        <end position="450"/>
    </location>
</feature>
<dbReference type="SMART" id="SM00298">
    <property type="entry name" value="CHROMO"/>
    <property type="match status" value="1"/>
</dbReference>
<keyword evidence="4" id="KW-0645">Protease</keyword>
<dbReference type="Pfam" id="PF17921">
    <property type="entry name" value="Integrase_H2C2"/>
    <property type="match status" value="1"/>
</dbReference>
<dbReference type="InterPro" id="IPR036397">
    <property type="entry name" value="RNaseH_sf"/>
</dbReference>
<dbReference type="Pfam" id="PF03732">
    <property type="entry name" value="Retrotrans_gag"/>
    <property type="match status" value="1"/>
</dbReference>
<evidence type="ECO:0000256" key="14">
    <source>
        <dbReference type="ARBA" id="ARBA00022908"/>
    </source>
</evidence>
<dbReference type="Gene3D" id="1.10.340.70">
    <property type="match status" value="1"/>
</dbReference>
<keyword evidence="20" id="KW-0539">Nucleus</keyword>
<evidence type="ECO:0000313" key="30">
    <source>
        <dbReference type="Proteomes" id="UP000290540"/>
    </source>
</evidence>
<keyword evidence="18" id="KW-0496">Mitochondrion</keyword>
<keyword evidence="16" id="KW-0239">DNA-directed DNA polymerase</keyword>
<feature type="domain" description="Integrase catalytic" evidence="28">
    <location>
        <begin position="1705"/>
        <end position="1879"/>
    </location>
</feature>
<evidence type="ECO:0000313" key="29">
    <source>
        <dbReference type="EMBL" id="RYC79179.1"/>
    </source>
</evidence>
<dbReference type="InterPro" id="IPR001878">
    <property type="entry name" value="Znf_CCHC"/>
</dbReference>
<protein>
    <submittedName>
        <fullName evidence="29">Uncharacterized protein</fullName>
    </submittedName>
</protein>
<sequence length="2081" mass="243585">MSSNANTGPAPPYTGTPPSMAELMAEIQQMRGTINTLRARINEQPATNTQATNRERDLGEALKPPKPEPFTGKAADVVPFITRMKAHFRLFPNRLNTATKKVLYTSPLIQGDAKEWWEPIMRDFLENEENLQEQDTQNIFTNWDNFEQALKDNFGVVNEERQAAAELLALKQHKSCAAYSAKFRQLASKTEWDDEALMEIYYRGLKEEVKDELYLADRPEGGLTEYITMAIKIDERQYERRRERANHKRGNDFNPYYPNQRRNDNNQGNSRNQGQRRGNRSNNTTYGTQPGPMVLGAIQPGNNHRQRDMSRCKCYNCNQFGHMARSCPEPRRARDPNQGKQTLGLIKQQDPQMAMRTQTLGMCRSGYDAELCHYPGERLREVKEKQAEEDAEEQAKAEKRYEDLQKARRRYDAKEETKEKRKQYKKEKRQDPEYRKEENRRRRENEQRKRLGEPQILGVIREGKAIIPKTDGQASMSSIIDNIPTKTTIQRDGSAVTVDNEKGYIMKYEAPRFAMTTLQKKEEAVKREREAETKARTYHHRHSRSMGHRGGAARLTARYLRKEDERLENKWKQPYEPLRDEVGKRMYLSPEDRYIQGAKEHGNTEKVEEIYVRAYHQHDAMNPLHREQKFNKDDDVRTLPTNPSHKDISWVSCKYHWCEHHRQSKEDNDCFPVTIPGTPNCNPYHEWETYGYSVYHWHENLGVATLRFNLAHYRQIHKTKELLEGIKHSQQLIEEAEKEFEEATQRKYAYKKEEITKQLQEWEKEYQERIADGQYDHLMKKQISTEQIDHPIKWPSPDDTSSEGTEELQGQWEADGLHLSFEEAMQRNNEREYTCTNRKGCEGESCTSIHKDRLGGVIPRRNKNNEQSGQGITPDERDAELEEHFQQKLFDEEFINDCPNGEGCNDSDCEEQGRERLGPTNALGLCKEPTPKRLVLKVRIKGKWLDAWIDCGAKRNFIDPKVVTRLKLPWRKKKDAYPLINAEGQLFDYNDGIIDQEIDHLKVFIQGKNQGIDFDILPLDKEVDILLGIDWLRKKNPHINWRTGQVTFSSDADSDDETITTNNERSQTLTEEDSKGKRETKNSPPPTGARHKYMKGKKRRNYQILGLLRTQLHDLDKQLKLQKKIEEKEQQDRLKNIPEEYRIYEKLFKEELETKVPQHSRWDHEIWLKTDDLPFQKIYNLNEKELTTLKEYLETELAKGNIRISTSSAGFPVMFVPKKNGKLRLVVDYRKLNALTIKDRTPLPLITELKDRLQGKQIFTALDLKGAYNLIRIKEGDEWKTAFRTKFGLFEYLVMPFGLTNAPATFQRMINNVLRQYLDVFVVCYLDDILIFSDNEEEHKEHVHKVLKALQDANLLVEPEKSHFHVKEVDFLGHTITPGEIRMERKKISAVADWPKPTTVKEIQSFLGFANYYRRFIKDFSKIANPLTELTKKERKFIWLPEAQDAFEQLRQAILSEPVLVMFDPNKEIELETDSSDFALGGQIGQRDDQGKLHPIAFYSHKLHGPELNYPIYDKEFLAIVNCFKEFRHYLMGSMHQIKVYTDHQNISHFATTQELNRRQLRYAEYLCEFDFVIIHRKGSDNGRADAISRRPDYDTGAPKTKEQLLEKNQKGEYQFTQPTQTLGWMQTAPTKEIPENEVRDFLREFHSHPLHGHQGVTKTLKRLLRQGYKVQRKEVEKTIKQCDLCMRTKAQRHKPYGELQPLEVAERPWSSITMDFITKLPLSEEPSTGIFYDSIMVIVDRLTKFSIYLPYKEATDAETMAYIFYDRVVREKGLPREILSDRGPTFASKFWQALMSHLGLNHRLSTAFRPQTDGQTERMNQVLEQYLRCYINYEQNNWVEKLPCAQLAYNTAHNESTKLTPSDANFGFTPDAYHEAREPKSINPAAIIKSDELKNLHEEMKTELEHVRKRMQRHYDPKRLKGPTFSEGDMVYLSTKNIKTDRPSHKLDYKYLGPVKIKQKKKKDVYELDLPPTIQCHPVYHISMLESAADTIHVKTGNEPRQITGPEVYEAEAIRDMDKVNGQTMYLIKWKNYPESENTWEPPKHLMNAQRLLKNFHQNPTKGRHSKNHPQDPKTTSPRR</sequence>
<gene>
    <name evidence="29" type="ORF">BFJ63_vAg17943</name>
</gene>
<evidence type="ECO:0000259" key="26">
    <source>
        <dbReference type="PROSITE" id="PS50158"/>
    </source>
</evidence>
<feature type="compositionally biased region" description="Basic residues" evidence="24">
    <location>
        <begin position="536"/>
        <end position="547"/>
    </location>
</feature>
<dbReference type="GO" id="GO:0005634">
    <property type="term" value="C:nucleus"/>
    <property type="evidence" value="ECO:0007669"/>
    <property type="project" value="UniProtKB-SubCell"/>
</dbReference>
<dbReference type="PANTHER" id="PTHR37984">
    <property type="entry name" value="PROTEIN CBG26694"/>
    <property type="match status" value="1"/>
</dbReference>
<dbReference type="Gene3D" id="2.40.50.40">
    <property type="match status" value="1"/>
</dbReference>
<evidence type="ECO:0000256" key="9">
    <source>
        <dbReference type="ARBA" id="ARBA00022750"/>
    </source>
</evidence>
<dbReference type="InterPro" id="IPR050951">
    <property type="entry name" value="Retrovirus_Pol_polyprotein"/>
</dbReference>
<evidence type="ECO:0000256" key="1">
    <source>
        <dbReference type="ARBA" id="ARBA00004123"/>
    </source>
</evidence>
<evidence type="ECO:0000256" key="23">
    <source>
        <dbReference type="SAM" id="Coils"/>
    </source>
</evidence>
<dbReference type="GO" id="GO:0004190">
    <property type="term" value="F:aspartic-type endopeptidase activity"/>
    <property type="evidence" value="ECO:0007669"/>
    <property type="project" value="UniProtKB-KW"/>
</dbReference>
<feature type="compositionally biased region" description="Basic and acidic residues" evidence="24">
    <location>
        <begin position="428"/>
        <end position="450"/>
    </location>
</feature>
<evidence type="ECO:0000256" key="13">
    <source>
        <dbReference type="ARBA" id="ARBA00022884"/>
    </source>
</evidence>
<feature type="compositionally biased region" description="Basic and acidic residues" evidence="24">
    <location>
        <begin position="1072"/>
        <end position="1081"/>
    </location>
</feature>
<dbReference type="PROSITE" id="PS50878">
    <property type="entry name" value="RT_POL"/>
    <property type="match status" value="1"/>
</dbReference>
<feature type="domain" description="Reverse transcriptase" evidence="27">
    <location>
        <begin position="1197"/>
        <end position="1376"/>
    </location>
</feature>
<comment type="caution">
    <text evidence="29">The sequence shown here is derived from an EMBL/GenBank/DDBJ whole genome shotgun (WGS) entry which is preliminary data.</text>
</comment>
<organism evidence="29 30">
    <name type="scientific">Fusarium oxysporum f. sp. narcissi</name>
    <dbReference type="NCBI Taxonomy" id="451672"/>
    <lineage>
        <taxon>Eukaryota</taxon>
        <taxon>Fungi</taxon>
        <taxon>Dikarya</taxon>
        <taxon>Ascomycota</taxon>
        <taxon>Pezizomycotina</taxon>
        <taxon>Sordariomycetes</taxon>
        <taxon>Hypocreomycetidae</taxon>
        <taxon>Hypocreales</taxon>
        <taxon>Nectriaceae</taxon>
        <taxon>Fusarium</taxon>
        <taxon>Fusarium oxysporum species complex</taxon>
    </lineage>
</organism>
<keyword evidence="22" id="KW-0862">Zinc</keyword>
<name>A0A4Q2V2X0_FUSOX</name>
<dbReference type="InterPro" id="IPR000953">
    <property type="entry name" value="Chromo/chromo_shadow_dom"/>
</dbReference>
<dbReference type="PROSITE" id="PS50994">
    <property type="entry name" value="INTEGRASE"/>
    <property type="match status" value="1"/>
</dbReference>
<keyword evidence="12" id="KW-0460">Magnesium</keyword>
<feature type="compositionally biased region" description="Low complexity" evidence="24">
    <location>
        <begin position="265"/>
        <end position="283"/>
    </location>
</feature>
<comment type="subcellular location">
    <subcellularLocation>
        <location evidence="2">Mitochondrion</location>
    </subcellularLocation>
    <subcellularLocation>
        <location evidence="1">Nucleus</location>
    </subcellularLocation>
</comment>
<evidence type="ECO:0000256" key="2">
    <source>
        <dbReference type="ARBA" id="ARBA00004173"/>
    </source>
</evidence>
<evidence type="ECO:0000256" key="11">
    <source>
        <dbReference type="ARBA" id="ARBA00022801"/>
    </source>
</evidence>
<dbReference type="Proteomes" id="UP000290540">
    <property type="component" value="Unassembled WGS sequence"/>
</dbReference>
<evidence type="ECO:0000256" key="5">
    <source>
        <dbReference type="ARBA" id="ARBA00022679"/>
    </source>
</evidence>
<dbReference type="SUPFAM" id="SSF53098">
    <property type="entry name" value="Ribonuclease H-like"/>
    <property type="match status" value="1"/>
</dbReference>
<evidence type="ECO:0000259" key="25">
    <source>
        <dbReference type="PROSITE" id="PS50013"/>
    </source>
</evidence>
<evidence type="ECO:0000256" key="4">
    <source>
        <dbReference type="ARBA" id="ARBA00022670"/>
    </source>
</evidence>
<dbReference type="InterPro" id="IPR056924">
    <property type="entry name" value="SH3_Tf2-1"/>
</dbReference>
<dbReference type="GO" id="GO:0003723">
    <property type="term" value="F:RNA binding"/>
    <property type="evidence" value="ECO:0007669"/>
    <property type="project" value="UniProtKB-KW"/>
</dbReference>
<evidence type="ECO:0000259" key="27">
    <source>
        <dbReference type="PROSITE" id="PS50878"/>
    </source>
</evidence>
<feature type="compositionally biased region" description="Basic and acidic residues" evidence="24">
    <location>
        <begin position="383"/>
        <end position="419"/>
    </location>
</feature>
<dbReference type="SMART" id="SM00343">
    <property type="entry name" value="ZnF_C2HC"/>
    <property type="match status" value="1"/>
</dbReference>
<dbReference type="SUPFAM" id="SSF50630">
    <property type="entry name" value="Acid proteases"/>
    <property type="match status" value="1"/>
</dbReference>
<dbReference type="Gene3D" id="2.40.70.10">
    <property type="entry name" value="Acid Proteases"/>
    <property type="match status" value="1"/>
</dbReference>
<dbReference type="InterPro" id="IPR001584">
    <property type="entry name" value="Integrase_cat-core"/>
</dbReference>
<feature type="region of interest" description="Disordered" evidence="24">
    <location>
        <begin position="2059"/>
        <end position="2081"/>
    </location>
</feature>
<dbReference type="GO" id="GO:0003964">
    <property type="term" value="F:RNA-directed DNA polymerase activity"/>
    <property type="evidence" value="ECO:0007669"/>
    <property type="project" value="UniProtKB-KW"/>
</dbReference>
<evidence type="ECO:0000256" key="24">
    <source>
        <dbReference type="SAM" id="MobiDB-lite"/>
    </source>
</evidence>
<comment type="subunit">
    <text evidence="3">Component of the NuA4 histone acetyltransferase complex.</text>
</comment>
<evidence type="ECO:0000256" key="18">
    <source>
        <dbReference type="ARBA" id="ARBA00023128"/>
    </source>
</evidence>
<dbReference type="GO" id="GO:0005739">
    <property type="term" value="C:mitochondrion"/>
    <property type="evidence" value="ECO:0007669"/>
    <property type="project" value="UniProtKB-SubCell"/>
</dbReference>
<evidence type="ECO:0000256" key="15">
    <source>
        <dbReference type="ARBA" id="ARBA00022918"/>
    </source>
</evidence>
<evidence type="ECO:0000256" key="10">
    <source>
        <dbReference type="ARBA" id="ARBA00022759"/>
    </source>
</evidence>
<evidence type="ECO:0000256" key="3">
    <source>
        <dbReference type="ARBA" id="ARBA00011353"/>
    </source>
</evidence>
<dbReference type="Pfam" id="PF00098">
    <property type="entry name" value="zf-CCHC"/>
    <property type="match status" value="1"/>
</dbReference>
<feature type="compositionally biased region" description="Basic and acidic residues" evidence="24">
    <location>
        <begin position="53"/>
        <end position="66"/>
    </location>
</feature>
<keyword evidence="7" id="KW-0540">Nuclease</keyword>
<evidence type="ECO:0000256" key="19">
    <source>
        <dbReference type="ARBA" id="ARBA00023172"/>
    </source>
</evidence>
<keyword evidence="21" id="KW-0511">Multifunctional enzyme</keyword>
<feature type="domain" description="Chromo" evidence="25">
    <location>
        <begin position="2010"/>
        <end position="2069"/>
    </location>
</feature>
<dbReference type="GO" id="GO:0008270">
    <property type="term" value="F:zinc ion binding"/>
    <property type="evidence" value="ECO:0007669"/>
    <property type="project" value="UniProtKB-KW"/>
</dbReference>
<dbReference type="GO" id="GO:0003677">
    <property type="term" value="F:DNA binding"/>
    <property type="evidence" value="ECO:0007669"/>
    <property type="project" value="UniProtKB-KW"/>
</dbReference>
<dbReference type="SUPFAM" id="SSF54160">
    <property type="entry name" value="Chromo domain-like"/>
    <property type="match status" value="1"/>
</dbReference>
<keyword evidence="15" id="KW-0695">RNA-directed DNA polymerase</keyword>
<keyword evidence="17" id="KW-0238">DNA-binding</keyword>
<dbReference type="PANTHER" id="PTHR37984:SF5">
    <property type="entry name" value="PROTEIN NYNRIN-LIKE"/>
    <property type="match status" value="1"/>
</dbReference>
<keyword evidence="13" id="KW-0694">RNA-binding</keyword>
<dbReference type="Pfam" id="PF08284">
    <property type="entry name" value="RVP_2"/>
    <property type="match status" value="1"/>
</dbReference>
<feature type="compositionally biased region" description="Basic and acidic residues" evidence="24">
    <location>
        <begin position="328"/>
        <end position="337"/>
    </location>
</feature>
<dbReference type="InterPro" id="IPR000477">
    <property type="entry name" value="RT_dom"/>
</dbReference>
<dbReference type="Gene3D" id="3.30.70.270">
    <property type="match status" value="2"/>
</dbReference>
<dbReference type="InterPro" id="IPR021109">
    <property type="entry name" value="Peptidase_aspartic_dom_sf"/>
</dbReference>
<proteinExistence type="predicted"/>
<feature type="compositionally biased region" description="Polar residues" evidence="24">
    <location>
        <begin position="1059"/>
        <end position="1069"/>
    </location>
</feature>
<dbReference type="GO" id="GO:0006508">
    <property type="term" value="P:proteolysis"/>
    <property type="evidence" value="ECO:0007669"/>
    <property type="project" value="UniProtKB-KW"/>
</dbReference>
<evidence type="ECO:0000256" key="20">
    <source>
        <dbReference type="ARBA" id="ARBA00023242"/>
    </source>
</evidence>
<accession>A0A4Q2V2X0</accession>
<dbReference type="Pfam" id="PF00078">
    <property type="entry name" value="RVT_1"/>
    <property type="match status" value="1"/>
</dbReference>
<dbReference type="PROSITE" id="PS50013">
    <property type="entry name" value="CHROMO_2"/>
    <property type="match status" value="1"/>
</dbReference>
<dbReference type="InterPro" id="IPR012337">
    <property type="entry name" value="RNaseH-like_sf"/>
</dbReference>
<dbReference type="GO" id="GO:0015074">
    <property type="term" value="P:DNA integration"/>
    <property type="evidence" value="ECO:0007669"/>
    <property type="project" value="UniProtKB-KW"/>
</dbReference>
<feature type="region of interest" description="Disordered" evidence="24">
    <location>
        <begin position="1050"/>
        <end position="1095"/>
    </location>
</feature>
<feature type="coiled-coil region" evidence="23">
    <location>
        <begin position="719"/>
        <end position="772"/>
    </location>
</feature>
<keyword evidence="10" id="KW-0255">Endonuclease</keyword>
<keyword evidence="11" id="KW-0378">Hydrolase</keyword>
<dbReference type="InterPro" id="IPR023780">
    <property type="entry name" value="Chromo_domain"/>
</dbReference>